<comment type="caution">
    <text evidence="2">The sequence shown here is derived from an EMBL/GenBank/DDBJ whole genome shotgun (WGS) entry which is preliminary data.</text>
</comment>
<evidence type="ECO:0000256" key="1">
    <source>
        <dbReference type="ARBA" id="ARBA00022917"/>
    </source>
</evidence>
<dbReference type="Proteomes" id="UP001237642">
    <property type="component" value="Unassembled WGS sequence"/>
</dbReference>
<dbReference type="PANTHER" id="PTHR43097:SF5">
    <property type="entry name" value="GLUTAMATE--TRNA LIGASE"/>
    <property type="match status" value="1"/>
</dbReference>
<dbReference type="EMBL" id="JAUIZM010000009">
    <property type="protein sequence ID" value="KAK1364820.1"/>
    <property type="molecule type" value="Genomic_DNA"/>
</dbReference>
<dbReference type="InterPro" id="IPR050132">
    <property type="entry name" value="Gln/Glu-tRNA_Ligase"/>
</dbReference>
<dbReference type="SUPFAM" id="SSF50715">
    <property type="entry name" value="Ribosomal protein L25-like"/>
    <property type="match status" value="1"/>
</dbReference>
<gene>
    <name evidence="2" type="ORF">POM88_040381</name>
</gene>
<protein>
    <submittedName>
        <fullName evidence="2">Uncharacterized protein</fullName>
    </submittedName>
</protein>
<dbReference type="GO" id="GO:0017102">
    <property type="term" value="C:methionyl glutamyl tRNA synthetase complex"/>
    <property type="evidence" value="ECO:0007669"/>
    <property type="project" value="TreeGrafter"/>
</dbReference>
<accession>A0AAD8HC77</accession>
<reference evidence="2" key="1">
    <citation type="submission" date="2023-02" db="EMBL/GenBank/DDBJ databases">
        <title>Genome of toxic invasive species Heracleum sosnowskyi carries increased number of genes despite the absence of recent whole-genome duplications.</title>
        <authorList>
            <person name="Schelkunov M."/>
            <person name="Shtratnikova V."/>
            <person name="Makarenko M."/>
            <person name="Klepikova A."/>
            <person name="Omelchenko D."/>
            <person name="Novikova G."/>
            <person name="Obukhova E."/>
            <person name="Bogdanov V."/>
            <person name="Penin A."/>
            <person name="Logacheva M."/>
        </authorList>
    </citation>
    <scope>NUCLEOTIDE SEQUENCE</scope>
    <source>
        <strain evidence="2">Hsosn_3</strain>
        <tissue evidence="2">Leaf</tissue>
    </source>
</reference>
<reference evidence="2" key="2">
    <citation type="submission" date="2023-05" db="EMBL/GenBank/DDBJ databases">
        <authorList>
            <person name="Schelkunov M.I."/>
        </authorList>
    </citation>
    <scope>NUCLEOTIDE SEQUENCE</scope>
    <source>
        <strain evidence="2">Hsosn_3</strain>
        <tissue evidence="2">Leaf</tissue>
    </source>
</reference>
<dbReference type="GO" id="GO:0004818">
    <property type="term" value="F:glutamate-tRNA ligase activity"/>
    <property type="evidence" value="ECO:0007669"/>
    <property type="project" value="TreeGrafter"/>
</dbReference>
<dbReference type="GO" id="GO:0005829">
    <property type="term" value="C:cytosol"/>
    <property type="evidence" value="ECO:0007669"/>
    <property type="project" value="TreeGrafter"/>
</dbReference>
<name>A0AAD8HC77_9APIA</name>
<evidence type="ECO:0000313" key="2">
    <source>
        <dbReference type="EMBL" id="KAK1364820.1"/>
    </source>
</evidence>
<dbReference type="GO" id="GO:0006424">
    <property type="term" value="P:glutamyl-tRNA aminoacylation"/>
    <property type="evidence" value="ECO:0007669"/>
    <property type="project" value="TreeGrafter"/>
</dbReference>
<sequence length="106" mass="11856">MPISLHLMSSSATYVGAIYELHLTVGASKCLNLMEWDKLWTINKKIIDPVCPRHTAVSAERVMLMLSDGPDDPFVRIIPRHKKYPGAGDKATTYTKSIWIDLADAK</sequence>
<keyword evidence="3" id="KW-1185">Reference proteome</keyword>
<proteinExistence type="predicted"/>
<dbReference type="AlphaFoldDB" id="A0AAD8HC77"/>
<keyword evidence="1" id="KW-0648">Protein biosynthesis</keyword>
<organism evidence="2 3">
    <name type="scientific">Heracleum sosnowskyi</name>
    <dbReference type="NCBI Taxonomy" id="360622"/>
    <lineage>
        <taxon>Eukaryota</taxon>
        <taxon>Viridiplantae</taxon>
        <taxon>Streptophyta</taxon>
        <taxon>Embryophyta</taxon>
        <taxon>Tracheophyta</taxon>
        <taxon>Spermatophyta</taxon>
        <taxon>Magnoliopsida</taxon>
        <taxon>eudicotyledons</taxon>
        <taxon>Gunneridae</taxon>
        <taxon>Pentapetalae</taxon>
        <taxon>asterids</taxon>
        <taxon>campanulids</taxon>
        <taxon>Apiales</taxon>
        <taxon>Apiaceae</taxon>
        <taxon>Apioideae</taxon>
        <taxon>apioid superclade</taxon>
        <taxon>Tordylieae</taxon>
        <taxon>Tordyliinae</taxon>
        <taxon>Heracleum</taxon>
    </lineage>
</organism>
<dbReference type="InterPro" id="IPR011035">
    <property type="entry name" value="Ribosomal_bL25/Gln-tRNA_synth"/>
</dbReference>
<dbReference type="PANTHER" id="PTHR43097">
    <property type="entry name" value="GLUTAMINE-TRNA LIGASE"/>
    <property type="match status" value="1"/>
</dbReference>
<evidence type="ECO:0000313" key="3">
    <source>
        <dbReference type="Proteomes" id="UP001237642"/>
    </source>
</evidence>